<dbReference type="InterPro" id="IPR011048">
    <property type="entry name" value="Haem_d1_sf"/>
</dbReference>
<dbReference type="eggNOG" id="COG3391">
    <property type="taxonomic scope" value="Bacteria"/>
</dbReference>
<dbReference type="EMBL" id="CP001016">
    <property type="protein sequence ID" value="ACB94809.1"/>
    <property type="molecule type" value="Genomic_DNA"/>
</dbReference>
<evidence type="ECO:0000313" key="2">
    <source>
        <dbReference type="EMBL" id="ACB94809.1"/>
    </source>
</evidence>
<evidence type="ECO:0000313" key="3">
    <source>
        <dbReference type="Proteomes" id="UP000001695"/>
    </source>
</evidence>
<dbReference type="STRING" id="395963.Bind_1167"/>
<reference evidence="2 3" key="2">
    <citation type="journal article" date="2010" name="J. Bacteriol.">
        <title>Complete genome sequence of Beijerinckia indica subsp. indica.</title>
        <authorList>
            <person name="Tamas I."/>
            <person name="Dedysh S.N."/>
            <person name="Liesack W."/>
            <person name="Stott M.B."/>
            <person name="Alam M."/>
            <person name="Murrell J.C."/>
            <person name="Dunfield P.F."/>
        </authorList>
    </citation>
    <scope>NUCLEOTIDE SEQUENCE [LARGE SCALE GENOMIC DNA]</scope>
    <source>
        <strain evidence="3">ATCC 9039 / DSM 1715 / NCIMB 8712</strain>
    </source>
</reference>
<dbReference type="Gene3D" id="2.130.10.10">
    <property type="entry name" value="YVTN repeat-like/Quinoprotein amine dehydrogenase"/>
    <property type="match status" value="2"/>
</dbReference>
<dbReference type="InterPro" id="IPR015943">
    <property type="entry name" value="WD40/YVTN_repeat-like_dom_sf"/>
</dbReference>
<evidence type="ECO:0008006" key="4">
    <source>
        <dbReference type="Google" id="ProtNLM"/>
    </source>
</evidence>
<organism evidence="2 3">
    <name type="scientific">Beijerinckia indica subsp. indica (strain ATCC 9039 / DSM 1715 / NCIMB 8712)</name>
    <dbReference type="NCBI Taxonomy" id="395963"/>
    <lineage>
        <taxon>Bacteria</taxon>
        <taxon>Pseudomonadati</taxon>
        <taxon>Pseudomonadota</taxon>
        <taxon>Alphaproteobacteria</taxon>
        <taxon>Hyphomicrobiales</taxon>
        <taxon>Beijerinckiaceae</taxon>
        <taxon>Beijerinckia</taxon>
    </lineage>
</organism>
<dbReference type="InterPro" id="IPR051200">
    <property type="entry name" value="Host-pathogen_enzymatic-act"/>
</dbReference>
<keyword evidence="1" id="KW-0732">Signal</keyword>
<dbReference type="SUPFAM" id="SSF51004">
    <property type="entry name" value="C-terminal (heme d1) domain of cytochrome cd1-nitrite reductase"/>
    <property type="match status" value="1"/>
</dbReference>
<dbReference type="AlphaFoldDB" id="B2IJ46"/>
<dbReference type="PANTHER" id="PTHR47197">
    <property type="entry name" value="PROTEIN NIRF"/>
    <property type="match status" value="1"/>
</dbReference>
<protein>
    <recommendedName>
        <fullName evidence="4">40-residue YVTN family beta-propeller repeat protein</fullName>
    </recommendedName>
</protein>
<dbReference type="Proteomes" id="UP000001695">
    <property type="component" value="Chromosome"/>
</dbReference>
<sequence length="355" mass="38935">MHANYPQNGMISVNRIFFQAIAAMSLVAAAQAATLSSDSPVSFVRSTSLPAVSGGFDHFAVDQKNDRLFVAAEKNKSIEMFELASGKHLASIGGFSNPRTIAMVPELNQILVADNDSADVKVLDVATQKIIQSIPVRPGPDAAFYDKKEKLFYVGSGGKKEKSENSSLNVISADDHKEVARIEIPSTNIESMAMDRAEGKLFLNLRDKQAIGVVDLKTRKFVETWQIPGLNLNTPMAFDSKNHRLFVVGRKPGKLFVIDSTNGKLVSTVDVVDTGDDMTYDKANNRIYVTGAEGLSVLRRDDNDHFTEIERKDTKGGKVSVYVSKLHQFYIMHPKSDADDAALDIYNVEDVASSK</sequence>
<accession>B2IJ46</accession>
<dbReference type="HOGENOM" id="CLU_043515_1_0_5"/>
<keyword evidence="3" id="KW-1185">Reference proteome</keyword>
<gene>
    <name evidence="2" type="ordered locus">Bind_1167</name>
</gene>
<proteinExistence type="predicted"/>
<name>B2IJ46_BEII9</name>
<reference evidence="3" key="1">
    <citation type="submission" date="2008-03" db="EMBL/GenBank/DDBJ databases">
        <title>Complete sequence of chromosome of Beijerinckia indica subsp. indica ATCC 9039.</title>
        <authorList>
            <consortium name="US DOE Joint Genome Institute"/>
            <person name="Copeland A."/>
            <person name="Lucas S."/>
            <person name="Lapidus A."/>
            <person name="Glavina del Rio T."/>
            <person name="Dalin E."/>
            <person name="Tice H."/>
            <person name="Bruce D."/>
            <person name="Goodwin L."/>
            <person name="Pitluck S."/>
            <person name="LaButti K."/>
            <person name="Schmutz J."/>
            <person name="Larimer F."/>
            <person name="Land M."/>
            <person name="Hauser L."/>
            <person name="Kyrpides N."/>
            <person name="Mikhailova N."/>
            <person name="Dunfield P.F."/>
            <person name="Dedysh S.N."/>
            <person name="Liesack W."/>
            <person name="Saw J.H."/>
            <person name="Alam M."/>
            <person name="Chen Y."/>
            <person name="Murrell J.C."/>
            <person name="Richardson P."/>
        </authorList>
    </citation>
    <scope>NUCLEOTIDE SEQUENCE [LARGE SCALE GENOMIC DNA]</scope>
    <source>
        <strain evidence="3">ATCC 9039 / DSM 1715 / NCIMB 8712</strain>
    </source>
</reference>
<evidence type="ECO:0000256" key="1">
    <source>
        <dbReference type="SAM" id="SignalP"/>
    </source>
</evidence>
<dbReference type="PANTHER" id="PTHR47197:SF3">
    <property type="entry name" value="DIHYDRO-HEME D1 DEHYDROGENASE"/>
    <property type="match status" value="1"/>
</dbReference>
<dbReference type="KEGG" id="bid:Bind_1167"/>
<feature type="signal peptide" evidence="1">
    <location>
        <begin position="1"/>
        <end position="32"/>
    </location>
</feature>
<feature type="chain" id="PRO_5002776712" description="40-residue YVTN family beta-propeller repeat protein" evidence="1">
    <location>
        <begin position="33"/>
        <end position="355"/>
    </location>
</feature>